<keyword evidence="3" id="KW-1185">Reference proteome</keyword>
<dbReference type="EMBL" id="SRLB01000030">
    <property type="protein sequence ID" value="TGD95355.1"/>
    <property type="molecule type" value="Genomic_DNA"/>
</dbReference>
<feature type="region of interest" description="Disordered" evidence="1">
    <location>
        <begin position="122"/>
        <end position="143"/>
    </location>
</feature>
<comment type="caution">
    <text evidence="2">The sequence shown here is derived from an EMBL/GenBank/DDBJ whole genome shotgun (WGS) entry which is preliminary data.</text>
</comment>
<protein>
    <submittedName>
        <fullName evidence="2">Uncharacterized protein</fullName>
    </submittedName>
</protein>
<dbReference type="AlphaFoldDB" id="A0A4Z0NIQ0"/>
<evidence type="ECO:0000313" key="2">
    <source>
        <dbReference type="EMBL" id="TGD95355.1"/>
    </source>
</evidence>
<proteinExistence type="predicted"/>
<name>A0A4Z0NIQ0_9HYPH</name>
<dbReference type="Proteomes" id="UP000297535">
    <property type="component" value="Unassembled WGS sequence"/>
</dbReference>
<organism evidence="2 3">
    <name type="scientific">Methylobacterium nonmethylotrophicum</name>
    <dbReference type="NCBI Taxonomy" id="1141884"/>
    <lineage>
        <taxon>Bacteria</taxon>
        <taxon>Pseudomonadati</taxon>
        <taxon>Pseudomonadota</taxon>
        <taxon>Alphaproteobacteria</taxon>
        <taxon>Hyphomicrobiales</taxon>
        <taxon>Methylobacteriaceae</taxon>
        <taxon>Methylobacterium</taxon>
    </lineage>
</organism>
<evidence type="ECO:0000313" key="3">
    <source>
        <dbReference type="Proteomes" id="UP000297535"/>
    </source>
</evidence>
<gene>
    <name evidence="2" type="ORF">EU555_28460</name>
</gene>
<sequence length="143" mass="14961">MLFGILYPLIVAACPASPARAQSEGGIHQPAALIHGNDCEMATNVPLPPIDVRDVACARHDACIPGSGLPRRECSLRLRRETGSIARDTRQPEDRRAPAGVVSAGAALRRFDPIAPLAGVSVPASAQYGRPPPSPYGPASYAC</sequence>
<evidence type="ECO:0000256" key="1">
    <source>
        <dbReference type="SAM" id="MobiDB-lite"/>
    </source>
</evidence>
<dbReference type="OrthoDB" id="8087013at2"/>
<accession>A0A4Z0NIQ0</accession>
<reference evidence="2 3" key="1">
    <citation type="submission" date="2019-04" db="EMBL/GenBank/DDBJ databases">
        <authorList>
            <person name="Feng G."/>
            <person name="Zhu H."/>
        </authorList>
    </citation>
    <scope>NUCLEOTIDE SEQUENCE [LARGE SCALE GENOMIC DNA]</scope>
    <source>
        <strain evidence="2 3">6HR-1</strain>
    </source>
</reference>